<name>R7Z0K9_CONA1</name>
<dbReference type="InterPro" id="IPR007557">
    <property type="entry name" value="PSP1_C"/>
</dbReference>
<dbReference type="Proteomes" id="UP000016924">
    <property type="component" value="Unassembled WGS sequence"/>
</dbReference>
<dbReference type="eggNOG" id="KOG4679">
    <property type="taxonomic scope" value="Eukaryota"/>
</dbReference>
<evidence type="ECO:0000313" key="4">
    <source>
        <dbReference type="Proteomes" id="UP000016924"/>
    </source>
</evidence>
<feature type="region of interest" description="Disordered" evidence="1">
    <location>
        <begin position="44"/>
        <end position="111"/>
    </location>
</feature>
<protein>
    <recommendedName>
        <fullName evidence="2">PSP1 C-terminal domain-containing protein</fullName>
    </recommendedName>
</protein>
<dbReference type="EMBL" id="JH767588">
    <property type="protein sequence ID" value="EON67593.1"/>
    <property type="molecule type" value="Genomic_DNA"/>
</dbReference>
<dbReference type="AlphaFoldDB" id="R7Z0K9"/>
<sequence>MNEQAMHAILRSLTDLAAQATTAHHEIAKYRELTTAMLARQATPDSDALASDDDRGHAMSASMHSAASTGSRPLPARRGSWMNQDFPQRKFSFSGNSASSQPTTPTLENGPAQHFLTRSLTSASSSSQIARVPSLTPLTPLTPFTPLTHEPYNIVHPVRKNVRSLSYSVGQLEDDPQSSIAPVNAVNPALARLRKGTMPLLRHRLSKGSDTPLVATLGNLFEDEDDDVDSSNGSPAGVRLPTSLAVQESLDYRPAPFRNPLGPPNSTGASRSPIFVSQAENPAALDVASSATIEHMNGNGGFVTAEQQPPVEGNIRRRRTQWQTSNSIDDTALHQESDPLSTAAQVPQSRRHSFADFSSAERQTALTMSSLADALEEVEEEGLGISGSPRDFPVNGHQHGVVGTGIEGAYNEFALSIVHRTKEPDQAVHTHDGFVDNYFSGHGPMALHAQALSSAYDPPSFAANAYYVHPGSAKTLYMVTFKCNRCEPFYILESTGLKCKKGDIVIVEGDRGIDMGRVIAVDVTIAEGKRIRKECHQDNYRWLMMFSRHAQENGNNGVVNAEASRNGTNGGIGSQLSLPPELTYVETDFKPKMIRRLAQPHEITLLREKEGAEAKAKRVCQQKVADHGLVMEILDAEYQADYKKLTFFYFADNYINFNDLVTDLFKLYKTRIWMSAVNPAAFTASPHAIRDLPTRSPLTSRVLNIPPASQRPYLIPPYGTTDGLPPRRVFDHPMVNQEALRQASEMRYGPPEGQEQRYGAQNHQENWPNFGHHHPPAFQIPAWLQQPSQAHPLPPPPARPINRFDPWNVDWRTTAARPQ</sequence>
<dbReference type="Pfam" id="PF04468">
    <property type="entry name" value="PSP1"/>
    <property type="match status" value="1"/>
</dbReference>
<keyword evidence="4" id="KW-1185">Reference proteome</keyword>
<dbReference type="GeneID" id="19904272"/>
<gene>
    <name evidence="3" type="ORF">W97_06961</name>
</gene>
<evidence type="ECO:0000256" key="1">
    <source>
        <dbReference type="SAM" id="MobiDB-lite"/>
    </source>
</evidence>
<dbReference type="HOGENOM" id="CLU_345120_0_0_1"/>
<dbReference type="RefSeq" id="XP_007782910.1">
    <property type="nucleotide sequence ID" value="XM_007784720.1"/>
</dbReference>
<dbReference type="InterPro" id="IPR047767">
    <property type="entry name" value="PSP1-like"/>
</dbReference>
<evidence type="ECO:0000259" key="2">
    <source>
        <dbReference type="PROSITE" id="PS51411"/>
    </source>
</evidence>
<evidence type="ECO:0000313" key="3">
    <source>
        <dbReference type="EMBL" id="EON67593.1"/>
    </source>
</evidence>
<feature type="region of interest" description="Disordered" evidence="1">
    <location>
        <begin position="330"/>
        <end position="350"/>
    </location>
</feature>
<proteinExistence type="predicted"/>
<dbReference type="PROSITE" id="PS51411">
    <property type="entry name" value="PSP1_C"/>
    <property type="match status" value="1"/>
</dbReference>
<accession>R7Z0K9</accession>
<organism evidence="3 4">
    <name type="scientific">Coniosporium apollinis (strain CBS 100218)</name>
    <name type="common">Rock-inhabiting black yeast</name>
    <dbReference type="NCBI Taxonomy" id="1168221"/>
    <lineage>
        <taxon>Eukaryota</taxon>
        <taxon>Fungi</taxon>
        <taxon>Dikarya</taxon>
        <taxon>Ascomycota</taxon>
        <taxon>Pezizomycotina</taxon>
        <taxon>Dothideomycetes</taxon>
        <taxon>Dothideomycetes incertae sedis</taxon>
        <taxon>Coniosporium</taxon>
    </lineage>
</organism>
<dbReference type="PANTHER" id="PTHR43830">
    <property type="entry name" value="PROTEIN PSP1"/>
    <property type="match status" value="1"/>
</dbReference>
<feature type="domain" description="PSP1 C-terminal" evidence="2">
    <location>
        <begin position="592"/>
        <end position="677"/>
    </location>
</feature>
<reference evidence="4" key="1">
    <citation type="submission" date="2012-06" db="EMBL/GenBank/DDBJ databases">
        <title>The genome sequence of Coniosporium apollinis CBS 100218.</title>
        <authorList>
            <consortium name="The Broad Institute Genome Sequencing Platform"/>
            <person name="Cuomo C."/>
            <person name="Gorbushina A."/>
            <person name="Noack S."/>
            <person name="Walker B."/>
            <person name="Young S.K."/>
            <person name="Zeng Q."/>
            <person name="Gargeya S."/>
            <person name="Fitzgerald M."/>
            <person name="Haas B."/>
            <person name="Abouelleil A."/>
            <person name="Alvarado L."/>
            <person name="Arachchi H.M."/>
            <person name="Berlin A.M."/>
            <person name="Chapman S.B."/>
            <person name="Goldberg J."/>
            <person name="Griggs A."/>
            <person name="Gujja S."/>
            <person name="Hansen M."/>
            <person name="Howarth C."/>
            <person name="Imamovic A."/>
            <person name="Larimer J."/>
            <person name="McCowan C."/>
            <person name="Montmayeur A."/>
            <person name="Murphy C."/>
            <person name="Neiman D."/>
            <person name="Pearson M."/>
            <person name="Priest M."/>
            <person name="Roberts A."/>
            <person name="Saif S."/>
            <person name="Shea T."/>
            <person name="Sisk P."/>
            <person name="Sykes S."/>
            <person name="Wortman J."/>
            <person name="Nusbaum C."/>
            <person name="Birren B."/>
        </authorList>
    </citation>
    <scope>NUCLEOTIDE SEQUENCE [LARGE SCALE GENOMIC DNA]</scope>
    <source>
        <strain evidence="4">CBS 100218</strain>
    </source>
</reference>
<dbReference type="PANTHER" id="PTHR43830:SF3">
    <property type="entry name" value="PROTEIN PSP1"/>
    <property type="match status" value="1"/>
</dbReference>
<feature type="compositionally biased region" description="Polar residues" evidence="1">
    <location>
        <begin position="338"/>
        <end position="348"/>
    </location>
</feature>
<feature type="compositionally biased region" description="Low complexity" evidence="1">
    <location>
        <begin position="58"/>
        <end position="68"/>
    </location>
</feature>
<dbReference type="OrthoDB" id="243127at2759"/>
<dbReference type="GO" id="GO:0005737">
    <property type="term" value="C:cytoplasm"/>
    <property type="evidence" value="ECO:0007669"/>
    <property type="project" value="TreeGrafter"/>
</dbReference>
<feature type="compositionally biased region" description="Polar residues" evidence="1">
    <location>
        <begin position="81"/>
        <end position="107"/>
    </location>
</feature>